<keyword evidence="10" id="KW-1185">Reference proteome</keyword>
<evidence type="ECO:0000256" key="3">
    <source>
        <dbReference type="ARBA" id="ARBA00022722"/>
    </source>
</evidence>
<evidence type="ECO:0000313" key="10">
    <source>
        <dbReference type="Proteomes" id="UP001558481"/>
    </source>
</evidence>
<evidence type="ECO:0000256" key="4">
    <source>
        <dbReference type="ARBA" id="ARBA00022759"/>
    </source>
</evidence>
<keyword evidence="5 7" id="KW-0378">Hydrolase</keyword>
<name>A0ABV3V492_9MICC</name>
<evidence type="ECO:0000313" key="9">
    <source>
        <dbReference type="EMBL" id="MEX3594672.1"/>
    </source>
</evidence>
<comment type="function">
    <text evidence="1 7">RNaseP catalyzes the removal of the 5'-leader sequence from pre-tRNA to produce the mature 5'-terminus. It can also cleave other RNA substrates such as 4.5S RNA. The protein component plays an auxiliary but essential role in vivo by binding to the 5'-leader sequence and broadening the substrate specificity of the ribozyme.</text>
</comment>
<evidence type="ECO:0000256" key="7">
    <source>
        <dbReference type="HAMAP-Rule" id="MF_00227"/>
    </source>
</evidence>
<comment type="catalytic activity">
    <reaction evidence="7">
        <text>Endonucleolytic cleavage of RNA, removing 5'-extranucleotides from tRNA precursor.</text>
        <dbReference type="EC" id="3.1.26.5"/>
    </reaction>
</comment>
<dbReference type="Gene3D" id="3.30.230.10">
    <property type="match status" value="1"/>
</dbReference>
<evidence type="ECO:0000256" key="6">
    <source>
        <dbReference type="ARBA" id="ARBA00022884"/>
    </source>
</evidence>
<dbReference type="EC" id="3.1.26.5" evidence="7 8"/>
<comment type="subunit">
    <text evidence="7">Consists of a catalytic RNA component (M1 or rnpB) and a protein subunit.</text>
</comment>
<evidence type="ECO:0000256" key="1">
    <source>
        <dbReference type="ARBA" id="ARBA00002663"/>
    </source>
</evidence>
<dbReference type="GO" id="GO:0004526">
    <property type="term" value="F:ribonuclease P activity"/>
    <property type="evidence" value="ECO:0007669"/>
    <property type="project" value="UniProtKB-EC"/>
</dbReference>
<proteinExistence type="inferred from homology"/>
<dbReference type="InterPro" id="IPR020568">
    <property type="entry name" value="Ribosomal_Su5_D2-typ_SF"/>
</dbReference>
<keyword evidence="4 7" id="KW-0255">Endonuclease</keyword>
<keyword evidence="2 7" id="KW-0819">tRNA processing</keyword>
<keyword evidence="3 7" id="KW-0540">Nuclease</keyword>
<dbReference type="InterPro" id="IPR020539">
    <property type="entry name" value="RNase_P_CS"/>
</dbReference>
<reference evidence="9 10" key="1">
    <citation type="journal article" date="2024" name="Fungal Genet. Biol.">
        <title>The porcine skin microbiome exhibits broad fungal antagonism.</title>
        <authorList>
            <person name="De La Cruz K.F."/>
            <person name="Townsend E.C."/>
            <person name="Alex Cheong J.Z."/>
            <person name="Salamzade R."/>
            <person name="Liu A."/>
            <person name="Sandstrom S."/>
            <person name="Davila E."/>
            <person name="Huang L."/>
            <person name="Xu K.H."/>
            <person name="Wu S.Y."/>
            <person name="Meudt J.J."/>
            <person name="Shanmuganayagam D."/>
            <person name="Gibson A.L.F."/>
            <person name="Kalan L.R."/>
        </authorList>
    </citation>
    <scope>NUCLEOTIDE SEQUENCE [LARGE SCALE GENOMIC DNA]</scope>
    <source>
        <strain evidence="9 10">LK2625</strain>
    </source>
</reference>
<dbReference type="RefSeq" id="WP_259914107.1">
    <property type="nucleotide sequence ID" value="NZ_JALXKX010000008.1"/>
</dbReference>
<dbReference type="Proteomes" id="UP001558481">
    <property type="component" value="Unassembled WGS sequence"/>
</dbReference>
<comment type="similarity">
    <text evidence="7">Belongs to the RnpA family.</text>
</comment>
<dbReference type="PANTHER" id="PTHR33992">
    <property type="entry name" value="RIBONUCLEASE P PROTEIN COMPONENT"/>
    <property type="match status" value="1"/>
</dbReference>
<dbReference type="PANTHER" id="PTHR33992:SF1">
    <property type="entry name" value="RIBONUCLEASE P PROTEIN COMPONENT"/>
    <property type="match status" value="1"/>
</dbReference>
<gene>
    <name evidence="7 9" type="primary">rnpA</name>
    <name evidence="9" type="ORF">VVR66_08105</name>
</gene>
<dbReference type="NCBIfam" id="TIGR00188">
    <property type="entry name" value="rnpA"/>
    <property type="match status" value="1"/>
</dbReference>
<evidence type="ECO:0000256" key="8">
    <source>
        <dbReference type="NCBIfam" id="TIGR00188"/>
    </source>
</evidence>
<keyword evidence="6 7" id="KW-0694">RNA-binding</keyword>
<dbReference type="PROSITE" id="PS00648">
    <property type="entry name" value="RIBONUCLEASE_P"/>
    <property type="match status" value="1"/>
</dbReference>
<protein>
    <recommendedName>
        <fullName evidence="7 8">Ribonuclease P protein component</fullName>
        <shortName evidence="7">RNase P protein</shortName>
        <shortName evidence="7">RNaseP protein</shortName>
        <ecNumber evidence="7 8">3.1.26.5</ecNumber>
    </recommendedName>
    <alternativeName>
        <fullName evidence="7">Protein C5</fullName>
    </alternativeName>
</protein>
<accession>A0ABV3V492</accession>
<dbReference type="InterPro" id="IPR000100">
    <property type="entry name" value="RNase_P"/>
</dbReference>
<comment type="caution">
    <text evidence="9">The sequence shown here is derived from an EMBL/GenBank/DDBJ whole genome shotgun (WGS) entry which is preliminary data.</text>
</comment>
<dbReference type="HAMAP" id="MF_00227">
    <property type="entry name" value="RNase_P"/>
    <property type="match status" value="1"/>
</dbReference>
<evidence type="ECO:0000256" key="2">
    <source>
        <dbReference type="ARBA" id="ARBA00022694"/>
    </source>
</evidence>
<dbReference type="Pfam" id="PF00825">
    <property type="entry name" value="Ribonuclease_P"/>
    <property type="match status" value="1"/>
</dbReference>
<sequence>MLPVQHRMRTSAQFSATVRSGARSGRRNVVVSVRVSEQDQPTRVGFVVSKAVGNAVVRNKVKRRLRELAADTVRSRPTGHDVVVRALPASAGAAWSELGDDYRGAYLSAVRKAG</sequence>
<evidence type="ECO:0000256" key="5">
    <source>
        <dbReference type="ARBA" id="ARBA00022801"/>
    </source>
</evidence>
<dbReference type="EMBL" id="JAYWLU010000007">
    <property type="protein sequence ID" value="MEX3594672.1"/>
    <property type="molecule type" value="Genomic_DNA"/>
</dbReference>
<organism evidence="9 10">
    <name type="scientific">Kocuria carniphila</name>
    <dbReference type="NCBI Taxonomy" id="262208"/>
    <lineage>
        <taxon>Bacteria</taxon>
        <taxon>Bacillati</taxon>
        <taxon>Actinomycetota</taxon>
        <taxon>Actinomycetes</taxon>
        <taxon>Micrococcales</taxon>
        <taxon>Micrococcaceae</taxon>
        <taxon>Kocuria</taxon>
    </lineage>
</organism>
<dbReference type="InterPro" id="IPR014721">
    <property type="entry name" value="Ribsml_uS5_D2-typ_fold_subgr"/>
</dbReference>
<dbReference type="SUPFAM" id="SSF54211">
    <property type="entry name" value="Ribosomal protein S5 domain 2-like"/>
    <property type="match status" value="1"/>
</dbReference>